<sequence length="102" mass="11269">MGLVAQRLTSLYRSMVAGLNTTRNIAVHVLVLKWYIDTGKSSRRNYKGGDDPTFVWVVCLVKGVADGIKGKHSKGLGRAALLASSDWVCLVDHWDRLGLHFT</sequence>
<organism evidence="1 2">
    <name type="scientific">Salix udensis</name>
    <dbReference type="NCBI Taxonomy" id="889485"/>
    <lineage>
        <taxon>Eukaryota</taxon>
        <taxon>Viridiplantae</taxon>
        <taxon>Streptophyta</taxon>
        <taxon>Embryophyta</taxon>
        <taxon>Tracheophyta</taxon>
        <taxon>Spermatophyta</taxon>
        <taxon>Magnoliopsida</taxon>
        <taxon>eudicotyledons</taxon>
        <taxon>Gunneridae</taxon>
        <taxon>Pentapetalae</taxon>
        <taxon>rosids</taxon>
        <taxon>fabids</taxon>
        <taxon>Malpighiales</taxon>
        <taxon>Salicaceae</taxon>
        <taxon>Saliceae</taxon>
        <taxon>Salix</taxon>
    </lineage>
</organism>
<evidence type="ECO:0000313" key="2">
    <source>
        <dbReference type="Proteomes" id="UP001162972"/>
    </source>
</evidence>
<keyword evidence="2" id="KW-1185">Reference proteome</keyword>
<evidence type="ECO:0000313" key="1">
    <source>
        <dbReference type="EMBL" id="KAJ6427585.1"/>
    </source>
</evidence>
<accession>A0AAD6PFX0</accession>
<gene>
    <name evidence="1" type="ORF">OIU84_023053</name>
</gene>
<dbReference type="AlphaFoldDB" id="A0AAD6PFX0"/>
<dbReference type="EMBL" id="JAPFFJ010000005">
    <property type="protein sequence ID" value="KAJ6427585.1"/>
    <property type="molecule type" value="Genomic_DNA"/>
</dbReference>
<proteinExistence type="predicted"/>
<reference evidence="1 2" key="1">
    <citation type="journal article" date="2023" name="Int. J. Mol. Sci.">
        <title>De Novo Assembly and Annotation of 11 Diverse Shrub Willow (Salix) Genomes Reveals Novel Gene Organization in Sex-Linked Regions.</title>
        <authorList>
            <person name="Hyden B."/>
            <person name="Feng K."/>
            <person name="Yates T.B."/>
            <person name="Jawdy S."/>
            <person name="Cereghino C."/>
            <person name="Smart L.B."/>
            <person name="Muchero W."/>
        </authorList>
    </citation>
    <scope>NUCLEOTIDE SEQUENCE [LARGE SCALE GENOMIC DNA]</scope>
    <source>
        <tissue evidence="1">Shoot tip</tissue>
    </source>
</reference>
<name>A0AAD6PFX0_9ROSI</name>
<protein>
    <submittedName>
        <fullName evidence="1">Uncharacterized protein</fullName>
    </submittedName>
</protein>
<comment type="caution">
    <text evidence="1">The sequence shown here is derived from an EMBL/GenBank/DDBJ whole genome shotgun (WGS) entry which is preliminary data.</text>
</comment>
<dbReference type="Proteomes" id="UP001162972">
    <property type="component" value="Chromosome 1"/>
</dbReference>